<keyword evidence="7 14" id="KW-0067">ATP-binding</keyword>
<proteinExistence type="predicted"/>
<reference evidence="18" key="1">
    <citation type="journal article" date="2023" name="Int. J. Syst. Evol. Microbiol.">
        <title>Mesoterricola silvestris gen. nov., sp. nov., Mesoterricola sediminis sp. nov., Geothrix oryzae sp. nov., Geothrix edaphica sp. nov., Geothrix rubra sp. nov., and Geothrix limicola sp. nov., six novel members of Acidobacteriota isolated from soils.</title>
        <authorList>
            <person name="Itoh H."/>
            <person name="Sugisawa Y."/>
            <person name="Mise K."/>
            <person name="Xu Z."/>
            <person name="Kuniyasu M."/>
            <person name="Ushijima N."/>
            <person name="Kawano K."/>
            <person name="Kobayashi E."/>
            <person name="Shiratori Y."/>
            <person name="Masuda Y."/>
            <person name="Senoo K."/>
        </authorList>
    </citation>
    <scope>NUCLEOTIDE SEQUENCE [LARGE SCALE GENOMIC DNA]</scope>
    <source>
        <strain evidence="18">Red222</strain>
    </source>
</reference>
<feature type="binding site" evidence="14">
    <location>
        <begin position="20"/>
        <end position="27"/>
    </location>
    <ligand>
        <name>ATP</name>
        <dbReference type="ChEBI" id="CHEBI:30616"/>
    </ligand>
</feature>
<keyword evidence="6" id="KW-0269">Exonuclease</keyword>
<name>A0ABN6V0Z9_9BACT</name>
<evidence type="ECO:0000256" key="2">
    <source>
        <dbReference type="ARBA" id="ARBA00022741"/>
    </source>
</evidence>
<keyword evidence="2 14" id="KW-0547">Nucleotide-binding</keyword>
<dbReference type="Gene3D" id="3.90.320.10">
    <property type="match status" value="1"/>
</dbReference>
<evidence type="ECO:0000256" key="5">
    <source>
        <dbReference type="ARBA" id="ARBA00022806"/>
    </source>
</evidence>
<evidence type="ECO:0000256" key="7">
    <source>
        <dbReference type="ARBA" id="ARBA00022840"/>
    </source>
</evidence>
<keyword evidence="4 14" id="KW-0378">Hydrolase</keyword>
<evidence type="ECO:0000256" key="8">
    <source>
        <dbReference type="ARBA" id="ARBA00023125"/>
    </source>
</evidence>
<evidence type="ECO:0000313" key="18">
    <source>
        <dbReference type="Proteomes" id="UP001242010"/>
    </source>
</evidence>
<evidence type="ECO:0000256" key="6">
    <source>
        <dbReference type="ARBA" id="ARBA00022839"/>
    </source>
</evidence>
<evidence type="ECO:0000256" key="14">
    <source>
        <dbReference type="PROSITE-ProRule" id="PRU00560"/>
    </source>
</evidence>
<dbReference type="InterPro" id="IPR014016">
    <property type="entry name" value="UvrD-like_ATP-bd"/>
</dbReference>
<evidence type="ECO:0000256" key="4">
    <source>
        <dbReference type="ARBA" id="ARBA00022801"/>
    </source>
</evidence>
<dbReference type="PROSITE" id="PS51217">
    <property type="entry name" value="UVRD_HELICASE_CTER"/>
    <property type="match status" value="1"/>
</dbReference>
<dbReference type="InterPro" id="IPR014017">
    <property type="entry name" value="DNA_helicase_UvrD-like_C"/>
</dbReference>
<organism evidence="17 18">
    <name type="scientific">Geothrix oryzae</name>
    <dbReference type="NCBI Taxonomy" id="2927975"/>
    <lineage>
        <taxon>Bacteria</taxon>
        <taxon>Pseudomonadati</taxon>
        <taxon>Acidobacteriota</taxon>
        <taxon>Holophagae</taxon>
        <taxon>Holophagales</taxon>
        <taxon>Holophagaceae</taxon>
        <taxon>Geothrix</taxon>
    </lineage>
</organism>
<keyword evidence="8" id="KW-0238">DNA-binding</keyword>
<evidence type="ECO:0000256" key="10">
    <source>
        <dbReference type="ARBA" id="ARBA00023235"/>
    </source>
</evidence>
<evidence type="ECO:0000256" key="12">
    <source>
        <dbReference type="ARBA" id="ARBA00034808"/>
    </source>
</evidence>
<evidence type="ECO:0000256" key="9">
    <source>
        <dbReference type="ARBA" id="ARBA00023204"/>
    </source>
</evidence>
<evidence type="ECO:0000259" key="15">
    <source>
        <dbReference type="PROSITE" id="PS51198"/>
    </source>
</evidence>
<evidence type="ECO:0000256" key="11">
    <source>
        <dbReference type="ARBA" id="ARBA00034617"/>
    </source>
</evidence>
<keyword evidence="1" id="KW-0540">Nuclease</keyword>
<accession>A0ABN6V0Z9</accession>
<keyword evidence="5 14" id="KW-0347">Helicase</keyword>
<comment type="catalytic activity">
    <reaction evidence="13">
        <text>ATP + H2O = ADP + phosphate + H(+)</text>
        <dbReference type="Rhea" id="RHEA:13065"/>
        <dbReference type="ChEBI" id="CHEBI:15377"/>
        <dbReference type="ChEBI" id="CHEBI:15378"/>
        <dbReference type="ChEBI" id="CHEBI:30616"/>
        <dbReference type="ChEBI" id="CHEBI:43474"/>
        <dbReference type="ChEBI" id="CHEBI:456216"/>
        <dbReference type="EC" id="5.6.2.4"/>
    </reaction>
</comment>
<dbReference type="Gene3D" id="3.40.50.300">
    <property type="entry name" value="P-loop containing nucleotide triphosphate hydrolases"/>
    <property type="match status" value="3"/>
</dbReference>
<dbReference type="PANTHER" id="PTHR11070:SF23">
    <property type="entry name" value="RECBCD ENZYME SUBUNIT RECB"/>
    <property type="match status" value="1"/>
</dbReference>
<dbReference type="Pfam" id="PF13361">
    <property type="entry name" value="UvrD_C"/>
    <property type="match status" value="1"/>
</dbReference>
<protein>
    <recommendedName>
        <fullName evidence="12">DNA 3'-5' helicase</fullName>
        <ecNumber evidence="12">5.6.2.4</ecNumber>
    </recommendedName>
</protein>
<dbReference type="PANTHER" id="PTHR11070">
    <property type="entry name" value="UVRD / RECB / PCRA DNA HELICASE FAMILY MEMBER"/>
    <property type="match status" value="1"/>
</dbReference>
<dbReference type="Proteomes" id="UP001242010">
    <property type="component" value="Chromosome"/>
</dbReference>
<keyword evidence="18" id="KW-1185">Reference proteome</keyword>
<evidence type="ECO:0000313" key="17">
    <source>
        <dbReference type="EMBL" id="BDU70258.1"/>
    </source>
</evidence>
<keyword evidence="10" id="KW-0413">Isomerase</keyword>
<feature type="domain" description="UvrD-like helicase ATP-binding" evidence="15">
    <location>
        <begin position="1"/>
        <end position="447"/>
    </location>
</feature>
<dbReference type="EC" id="5.6.2.4" evidence="12"/>
<keyword evidence="9" id="KW-0234">DNA repair</keyword>
<dbReference type="InterPro" id="IPR027417">
    <property type="entry name" value="P-loop_NTPase"/>
</dbReference>
<evidence type="ECO:0000259" key="16">
    <source>
        <dbReference type="PROSITE" id="PS51217"/>
    </source>
</evidence>
<evidence type="ECO:0000256" key="13">
    <source>
        <dbReference type="ARBA" id="ARBA00048988"/>
    </source>
</evidence>
<dbReference type="Pfam" id="PF00580">
    <property type="entry name" value="UvrD-helicase"/>
    <property type="match status" value="1"/>
</dbReference>
<dbReference type="InterPro" id="IPR000212">
    <property type="entry name" value="DNA_helicase_UvrD/REP"/>
</dbReference>
<dbReference type="InterPro" id="IPR011604">
    <property type="entry name" value="PDDEXK-like_dom_sf"/>
</dbReference>
<gene>
    <name evidence="17" type="ORF">GETHOR_23590</name>
</gene>
<evidence type="ECO:0000256" key="3">
    <source>
        <dbReference type="ARBA" id="ARBA00022763"/>
    </source>
</evidence>
<dbReference type="RefSeq" id="WP_286353977.1">
    <property type="nucleotide sequence ID" value="NZ_AP027079.1"/>
</dbReference>
<dbReference type="EMBL" id="AP027079">
    <property type="protein sequence ID" value="BDU70258.1"/>
    <property type="molecule type" value="Genomic_DNA"/>
</dbReference>
<keyword evidence="3" id="KW-0227">DNA damage</keyword>
<dbReference type="SUPFAM" id="SSF52540">
    <property type="entry name" value="P-loop containing nucleoside triphosphate hydrolases"/>
    <property type="match status" value="1"/>
</dbReference>
<evidence type="ECO:0000256" key="1">
    <source>
        <dbReference type="ARBA" id="ARBA00022722"/>
    </source>
</evidence>
<dbReference type="GO" id="GO:0004386">
    <property type="term" value="F:helicase activity"/>
    <property type="evidence" value="ECO:0007669"/>
    <property type="project" value="UniProtKB-KW"/>
</dbReference>
<feature type="domain" description="UvrD-like helicase C-terminal" evidence="16">
    <location>
        <begin position="448"/>
        <end position="733"/>
    </location>
</feature>
<sequence>MRTLDLSDSRILDQSLVVSASAGSGKTFTLTVLVTARLGRGDIRPWEILATTFSETSAADLRERLLRPLDLLSALDAAAWQVLLPHLDAPVAKDLEVILRELPSIQHLKKSAGEVAQAAAHWVSAPWIASPARARAFWRRVRREAELLQVSTIHSLAMRVLSKGEGSNDSILDVRHPSLLRLLRLTVRESLTLPAGHADEVPARLLLAWAEQNWEALSQGFDNHLDALGHLTGEDPSHHRDALIRALAEARTALAPFAADPELAKHPSGKGLHNFKKENLLPVPGDGADLQANLRWAQAQSGRVSNPPPAYYSDAFCDAMATLKPVATALEAWLRCLLVNALQRFEAEKRAQGLATFGDLVRKALDSLKTHGLETPAPKLLLVDEYQDTSKVQDAFLEALGAERMVRVGDVKQAIYGFRGGDPDLLRDRLDAAGEGAFRLASNFRSTPEIVTLANTYVDQVWPLLDPTVGDLDGAQVPVAPSGPPVGLVRTPAPSTSGDLPALADWISGLSRESGWTESLGAPPKTGSRTRALLLKQRTRLPGLLQRLKAKGIQPYVVAKEGFWDSPGVRLILAALEAVAHPERPIPCAALLRQVVGLTDADMAALAQRSEGRPGLPGLGQLDPERLPEAHRDAARFLLELRQASTQTLAGRLLRHGALLQAVAALTVHGALEPLRARRNLAGLLAKLQDLPASPSVAYALLDDERNGLERGDLPASVEDADLLIQTAHGSKGLEYDDVILPLLNVNPRSFRKGDLRTQPETGELLLAWKLGKFTGRAYDDLKPLVESKQKRDELNLLYVALTRAKGRLCVLLQEPKDPKESKPPSEFKTWAKWGQVLASAHPDWKSLTDAPTPVPLPTRIPHTPDSPPVRTPLADISLPADAHDDLPGDTRSKARQEGETMHAYLRDLLVRWEDPEAFQACLTNAPPVAHARENALRFLEQFEAKGWRPLRRRTELPLAGAASSGALGRADLVVWEDDRIHLLDFKHSKAFDEAELAGYRDQLARYAKALEAREGGIVDAWLVALKSGDWILT</sequence>
<dbReference type="PROSITE" id="PS51198">
    <property type="entry name" value="UVRD_HELICASE_ATP_BIND"/>
    <property type="match status" value="1"/>
</dbReference>
<comment type="catalytic activity">
    <reaction evidence="11">
        <text>Couples ATP hydrolysis with the unwinding of duplex DNA by translocating in the 3'-5' direction.</text>
        <dbReference type="EC" id="5.6.2.4"/>
    </reaction>
</comment>